<keyword evidence="1" id="KW-0812">Transmembrane</keyword>
<dbReference type="AlphaFoldDB" id="A0A7Y1AA70"/>
<dbReference type="GO" id="GO:0008556">
    <property type="term" value="F:P-type potassium transmembrane transporter activity"/>
    <property type="evidence" value="ECO:0007669"/>
    <property type="project" value="InterPro"/>
</dbReference>
<dbReference type="InterPro" id="IPR011726">
    <property type="entry name" value="KdpF"/>
</dbReference>
<reference evidence="2 3" key="1">
    <citation type="journal article" date="2020" name="Front. Microbiol.">
        <title>Genetic Organization of the aprX-lipA2 Operon Affects the Proteolytic Potential of Pseudomonas Species in Milk.</title>
        <authorList>
            <person name="Maier C."/>
            <person name="Huptas C."/>
            <person name="von Neubeck M."/>
            <person name="Scherer S."/>
            <person name="Wenning M."/>
            <person name="Lucking G."/>
        </authorList>
    </citation>
    <scope>NUCLEOTIDE SEQUENCE [LARGE SCALE GENOMIC DNA]</scope>
    <source>
        <strain evidence="2 3">DSM 16272</strain>
    </source>
</reference>
<comment type="caution">
    <text evidence="2">The sequence shown here is derived from an EMBL/GenBank/DDBJ whole genome shotgun (WGS) entry which is preliminary data.</text>
</comment>
<feature type="transmembrane region" description="Helical" evidence="1">
    <location>
        <begin position="18"/>
        <end position="37"/>
    </location>
</feature>
<sequence length="43" mass="4662">MAAYSFRGVTPCSHSGSFISPAAYAAVGLFAYLRYALIRAEKF</sequence>
<protein>
    <submittedName>
        <fullName evidence="2">K(+)-transporting ATPase subunit F</fullName>
    </submittedName>
</protein>
<gene>
    <name evidence="2" type="primary">kdpF</name>
    <name evidence="2" type="ORF">HBO38_26825</name>
</gene>
<dbReference type="Proteomes" id="UP000537729">
    <property type="component" value="Unassembled WGS sequence"/>
</dbReference>
<dbReference type="GO" id="GO:0005886">
    <property type="term" value="C:plasma membrane"/>
    <property type="evidence" value="ECO:0007669"/>
    <property type="project" value="InterPro"/>
</dbReference>
<evidence type="ECO:0000256" key="1">
    <source>
        <dbReference type="SAM" id="Phobius"/>
    </source>
</evidence>
<keyword evidence="1" id="KW-0472">Membrane</keyword>
<proteinExistence type="predicted"/>
<organism evidence="2 3">
    <name type="scientific">Pseudomonas veronii</name>
    <dbReference type="NCBI Taxonomy" id="76761"/>
    <lineage>
        <taxon>Bacteria</taxon>
        <taxon>Pseudomonadati</taxon>
        <taxon>Pseudomonadota</taxon>
        <taxon>Gammaproteobacteria</taxon>
        <taxon>Pseudomonadales</taxon>
        <taxon>Pseudomonadaceae</taxon>
        <taxon>Pseudomonas</taxon>
    </lineage>
</organism>
<dbReference type="Pfam" id="PF09604">
    <property type="entry name" value="Potass_KdpF"/>
    <property type="match status" value="1"/>
</dbReference>
<evidence type="ECO:0000313" key="3">
    <source>
        <dbReference type="Proteomes" id="UP000537729"/>
    </source>
</evidence>
<evidence type="ECO:0000313" key="2">
    <source>
        <dbReference type="EMBL" id="NMY12000.1"/>
    </source>
</evidence>
<accession>A0A7Y1AA70</accession>
<name>A0A7Y1AA70_PSEVE</name>
<keyword evidence="1" id="KW-1133">Transmembrane helix</keyword>
<dbReference type="EMBL" id="JAAQWG010000050">
    <property type="protein sequence ID" value="NMY12000.1"/>
    <property type="molecule type" value="Genomic_DNA"/>
</dbReference>
<dbReference type="NCBIfam" id="TIGR02115">
    <property type="entry name" value="potass_kdpF"/>
    <property type="match status" value="1"/>
</dbReference>